<dbReference type="InterPro" id="IPR017981">
    <property type="entry name" value="GPCR_2-like_7TM"/>
</dbReference>
<feature type="transmembrane region" description="Helical" evidence="5">
    <location>
        <begin position="28"/>
        <end position="52"/>
    </location>
</feature>
<dbReference type="InParanoid" id="A0A1X7V6J7"/>
<feature type="transmembrane region" description="Helical" evidence="5">
    <location>
        <begin position="192"/>
        <end position="214"/>
    </location>
</feature>
<dbReference type="GO" id="GO:0004930">
    <property type="term" value="F:G protein-coupled receptor activity"/>
    <property type="evidence" value="ECO:0007669"/>
    <property type="project" value="InterPro"/>
</dbReference>
<dbReference type="EnsemblMetazoa" id="Aqu2.1.35127_001">
    <property type="protein sequence ID" value="Aqu2.1.35127_001"/>
    <property type="gene ID" value="Aqu2.1.35127"/>
</dbReference>
<dbReference type="GO" id="GO:0007166">
    <property type="term" value="P:cell surface receptor signaling pathway"/>
    <property type="evidence" value="ECO:0007669"/>
    <property type="project" value="InterPro"/>
</dbReference>
<dbReference type="GO" id="GO:0007189">
    <property type="term" value="P:adenylate cyclase-activating G protein-coupled receptor signaling pathway"/>
    <property type="evidence" value="ECO:0007669"/>
    <property type="project" value="TreeGrafter"/>
</dbReference>
<gene>
    <name evidence="7" type="primary">105312309</name>
</gene>
<evidence type="ECO:0000256" key="5">
    <source>
        <dbReference type="SAM" id="Phobius"/>
    </source>
</evidence>
<feature type="transmembrane region" description="Helical" evidence="5">
    <location>
        <begin position="64"/>
        <end position="84"/>
    </location>
</feature>
<dbReference type="OrthoDB" id="100006at2759"/>
<feature type="transmembrane region" description="Helical" evidence="5">
    <location>
        <begin position="141"/>
        <end position="161"/>
    </location>
</feature>
<feature type="transmembrane region" description="Helical" evidence="5">
    <location>
        <begin position="276"/>
        <end position="300"/>
    </location>
</feature>
<evidence type="ECO:0000259" key="6">
    <source>
        <dbReference type="PROSITE" id="PS50261"/>
    </source>
</evidence>
<sequence length="354" mass="40985">MSNSNESNETDGPDLSCFDVFSDPRYTALAVMNIVFSISSILCLLVAISIIVLFKKYVHFSQKLILYLCIASLFYAVSNCFNVTPPDVATNTASRGYCVVMGFLDQTVYWWMINCVAIIMIDVFIRVAFERDTQKYKIPYIIGILVPPLVISWIPFLYLSYGPAGIFCWIRNKNYEDCSTFDIGNYFRFSVYYIPFYFLMLVLAVLLALSLCIARRKRKQWITGNLGKETKELQKKIASEIRPLLGYPILFMIISIFPLISRIYDATEPDEGDVFYYILFVLLVTFYRLIGVTVSLIFVLDQETRKHLNKKEIRAAYMRWRGLEKRHVTSYKFKVGQSDSFIDKSTAMTEENKQ</sequence>
<dbReference type="GO" id="GO:0005886">
    <property type="term" value="C:plasma membrane"/>
    <property type="evidence" value="ECO:0007669"/>
    <property type="project" value="TreeGrafter"/>
</dbReference>
<reference evidence="8" key="1">
    <citation type="journal article" date="2010" name="Nature">
        <title>The Amphimedon queenslandica genome and the evolution of animal complexity.</title>
        <authorList>
            <person name="Srivastava M."/>
            <person name="Simakov O."/>
            <person name="Chapman J."/>
            <person name="Fahey B."/>
            <person name="Gauthier M.E."/>
            <person name="Mitros T."/>
            <person name="Richards G.S."/>
            <person name="Conaco C."/>
            <person name="Dacre M."/>
            <person name="Hellsten U."/>
            <person name="Larroux C."/>
            <person name="Putnam N.H."/>
            <person name="Stanke M."/>
            <person name="Adamska M."/>
            <person name="Darling A."/>
            <person name="Degnan S.M."/>
            <person name="Oakley T.H."/>
            <person name="Plachetzki D.C."/>
            <person name="Zhai Y."/>
            <person name="Adamski M."/>
            <person name="Calcino A."/>
            <person name="Cummins S.F."/>
            <person name="Goodstein D.M."/>
            <person name="Harris C."/>
            <person name="Jackson D.J."/>
            <person name="Leys S.P."/>
            <person name="Shu S."/>
            <person name="Woodcroft B.J."/>
            <person name="Vervoort M."/>
            <person name="Kosik K.S."/>
            <person name="Manning G."/>
            <person name="Degnan B.M."/>
            <person name="Rokhsar D.S."/>
        </authorList>
    </citation>
    <scope>NUCLEOTIDE SEQUENCE [LARGE SCALE GENOMIC DNA]</scope>
</reference>
<dbReference type="KEGG" id="aqu:105312309"/>
<protein>
    <recommendedName>
        <fullName evidence="6">G-protein coupled receptors family 2 profile 2 domain-containing protein</fullName>
    </recommendedName>
</protein>
<dbReference type="STRING" id="400682.A0A1X7V6J7"/>
<evidence type="ECO:0000256" key="4">
    <source>
        <dbReference type="ARBA" id="ARBA00023136"/>
    </source>
</evidence>
<evidence type="ECO:0000256" key="1">
    <source>
        <dbReference type="ARBA" id="ARBA00004141"/>
    </source>
</evidence>
<evidence type="ECO:0000256" key="2">
    <source>
        <dbReference type="ARBA" id="ARBA00022692"/>
    </source>
</evidence>
<proteinExistence type="predicted"/>
<keyword evidence="8" id="KW-1185">Reference proteome</keyword>
<dbReference type="EnsemblMetazoa" id="XM_011404853.1">
    <property type="protein sequence ID" value="XP_011403155.1"/>
    <property type="gene ID" value="LOC105312309"/>
</dbReference>
<dbReference type="PANTHER" id="PTHR23112">
    <property type="entry name" value="G PROTEIN-COUPLED RECEPTOR 157-RELATED"/>
    <property type="match status" value="1"/>
</dbReference>
<feature type="transmembrane region" description="Helical" evidence="5">
    <location>
        <begin position="244"/>
        <end position="264"/>
    </location>
</feature>
<evidence type="ECO:0000256" key="3">
    <source>
        <dbReference type="ARBA" id="ARBA00022989"/>
    </source>
</evidence>
<comment type="subcellular location">
    <subcellularLocation>
        <location evidence="1">Membrane</location>
        <topology evidence="1">Multi-pass membrane protein</topology>
    </subcellularLocation>
</comment>
<dbReference type="InterPro" id="IPR022343">
    <property type="entry name" value="GCR1-cAMP_receptor"/>
</dbReference>
<dbReference type="InterPro" id="IPR000832">
    <property type="entry name" value="GPCR_2_secretin-like"/>
</dbReference>
<evidence type="ECO:0000313" key="7">
    <source>
        <dbReference type="EnsemblMetazoa" id="Aqu2.1.35127_001"/>
    </source>
</evidence>
<feature type="domain" description="G-protein coupled receptors family 2 profile 2" evidence="6">
    <location>
        <begin position="29"/>
        <end position="302"/>
    </location>
</feature>
<dbReference type="PROSITE" id="PS50261">
    <property type="entry name" value="G_PROTEIN_RECEP_F2_4"/>
    <property type="match status" value="1"/>
</dbReference>
<feature type="transmembrane region" description="Helical" evidence="5">
    <location>
        <begin position="109"/>
        <end position="129"/>
    </location>
</feature>
<organism evidence="7">
    <name type="scientific">Amphimedon queenslandica</name>
    <name type="common">Sponge</name>
    <dbReference type="NCBI Taxonomy" id="400682"/>
    <lineage>
        <taxon>Eukaryota</taxon>
        <taxon>Metazoa</taxon>
        <taxon>Porifera</taxon>
        <taxon>Demospongiae</taxon>
        <taxon>Heteroscleromorpha</taxon>
        <taxon>Haplosclerida</taxon>
        <taxon>Niphatidae</taxon>
        <taxon>Amphimedon</taxon>
    </lineage>
</organism>
<dbReference type="Proteomes" id="UP000007879">
    <property type="component" value="Unassembled WGS sequence"/>
</dbReference>
<keyword evidence="2 5" id="KW-0812">Transmembrane</keyword>
<keyword evidence="3 5" id="KW-1133">Transmembrane helix</keyword>
<dbReference type="AlphaFoldDB" id="A0A1X7V6J7"/>
<dbReference type="Gene3D" id="1.20.1070.10">
    <property type="entry name" value="Rhodopsin 7-helix transmembrane proteins"/>
    <property type="match status" value="1"/>
</dbReference>
<dbReference type="Pfam" id="PF00002">
    <property type="entry name" value="7tm_2"/>
    <property type="match status" value="1"/>
</dbReference>
<dbReference type="eggNOG" id="ENOG502QTGV">
    <property type="taxonomic scope" value="Eukaryota"/>
</dbReference>
<dbReference type="SUPFAM" id="SSF81321">
    <property type="entry name" value="Family A G protein-coupled receptor-like"/>
    <property type="match status" value="1"/>
</dbReference>
<name>A0A1X7V6J7_AMPQE</name>
<dbReference type="OMA" id="PCVETES"/>
<evidence type="ECO:0000313" key="8">
    <source>
        <dbReference type="Proteomes" id="UP000007879"/>
    </source>
</evidence>
<dbReference type="PANTHER" id="PTHR23112:SF43">
    <property type="entry name" value="CYCLIC AMP RECEPTOR-LIKE PROTEIN A"/>
    <property type="match status" value="1"/>
</dbReference>
<keyword evidence="4 5" id="KW-0472">Membrane</keyword>
<reference evidence="7" key="2">
    <citation type="submission" date="2017-05" db="UniProtKB">
        <authorList>
            <consortium name="EnsemblMetazoa"/>
        </authorList>
    </citation>
    <scope>IDENTIFICATION</scope>
</reference>
<accession>A0A1X7V6J7</accession>
<dbReference type="PRINTS" id="PR02001">
    <property type="entry name" value="GCR1CAMPR"/>
</dbReference>